<feature type="chain" id="PRO_5042253754" evidence="7">
    <location>
        <begin position="20"/>
        <end position="421"/>
    </location>
</feature>
<feature type="compositionally biased region" description="Low complexity" evidence="5">
    <location>
        <begin position="299"/>
        <end position="328"/>
    </location>
</feature>
<name>A0AAE0MD85_9PEZI</name>
<dbReference type="AlphaFoldDB" id="A0AAE0MD85"/>
<keyword evidence="7" id="KW-0732">Signal</keyword>
<evidence type="ECO:0000256" key="7">
    <source>
        <dbReference type="SAM" id="SignalP"/>
    </source>
</evidence>
<comment type="subcellular location">
    <subcellularLocation>
        <location evidence="1">Membrane</location>
        <topology evidence="1">Single-pass membrane protein</topology>
    </subcellularLocation>
</comment>
<reference evidence="8" key="1">
    <citation type="journal article" date="2023" name="Mol. Phylogenet. Evol.">
        <title>Genome-scale phylogeny and comparative genomics of the fungal order Sordariales.</title>
        <authorList>
            <person name="Hensen N."/>
            <person name="Bonometti L."/>
            <person name="Westerberg I."/>
            <person name="Brannstrom I.O."/>
            <person name="Guillou S."/>
            <person name="Cros-Aarteil S."/>
            <person name="Calhoun S."/>
            <person name="Haridas S."/>
            <person name="Kuo A."/>
            <person name="Mondo S."/>
            <person name="Pangilinan J."/>
            <person name="Riley R."/>
            <person name="LaButti K."/>
            <person name="Andreopoulos B."/>
            <person name="Lipzen A."/>
            <person name="Chen C."/>
            <person name="Yan M."/>
            <person name="Daum C."/>
            <person name="Ng V."/>
            <person name="Clum A."/>
            <person name="Steindorff A."/>
            <person name="Ohm R.A."/>
            <person name="Martin F."/>
            <person name="Silar P."/>
            <person name="Natvig D.O."/>
            <person name="Lalanne C."/>
            <person name="Gautier V."/>
            <person name="Ament-Velasquez S.L."/>
            <person name="Kruys A."/>
            <person name="Hutchinson M.I."/>
            <person name="Powell A.J."/>
            <person name="Barry K."/>
            <person name="Miller A.N."/>
            <person name="Grigoriev I.V."/>
            <person name="Debuchy R."/>
            <person name="Gladieux P."/>
            <person name="Hiltunen Thoren M."/>
            <person name="Johannesson H."/>
        </authorList>
    </citation>
    <scope>NUCLEOTIDE SEQUENCE</scope>
    <source>
        <strain evidence="8">CBS 118394</strain>
    </source>
</reference>
<protein>
    <submittedName>
        <fullName evidence="8">Uncharacterized protein</fullName>
    </submittedName>
</protein>
<keyword evidence="9" id="KW-1185">Reference proteome</keyword>
<evidence type="ECO:0000256" key="4">
    <source>
        <dbReference type="ARBA" id="ARBA00023136"/>
    </source>
</evidence>
<organism evidence="8 9">
    <name type="scientific">Apodospora peruviana</name>
    <dbReference type="NCBI Taxonomy" id="516989"/>
    <lineage>
        <taxon>Eukaryota</taxon>
        <taxon>Fungi</taxon>
        <taxon>Dikarya</taxon>
        <taxon>Ascomycota</taxon>
        <taxon>Pezizomycotina</taxon>
        <taxon>Sordariomycetes</taxon>
        <taxon>Sordariomycetidae</taxon>
        <taxon>Sordariales</taxon>
        <taxon>Lasiosphaeriaceae</taxon>
        <taxon>Apodospora</taxon>
    </lineage>
</organism>
<gene>
    <name evidence="8" type="ORF">B0H66DRAFT_168533</name>
</gene>
<sequence length="421" mass="44427">MASPRSVLFFSAFLSSAAAFTPLVRRHGDGQSWTPARETGRPDDSNRLGWSPIPTDIPRPRYGEMDLLRRDLTVGTDTCGFVSVTDNTPAPVTCVKNSAYCTNDGVGNMDCCVGDYATCTSSMYSACLDYSASSKGACSGAGLRTICCWSESPSCYTLIYSTTATPNKVFSILQCQAFGGLDTLYATPPNLSSSFSTTESSSSSTTTSSSSSTTTRSSSTTTPAGESTTPTSPAGSGSDGSSSSSAPIGAIVGGVVGGVAVIGLIGFLAFFFLLRKRKGESNIGTAPQTSGYMTQAQSPPQGGYQVPPEQQYQQPYPHQQPQQPQYVPGAPPMGGYYKYEETQQQQPPPPQQQQQVYNNNISPYGYAPTGSPQSNNTIPGPPMGQNQGYPQQYPPPPAAQQPQVFSELPVVGSEAHRAELN</sequence>
<comment type="caution">
    <text evidence="8">The sequence shown here is derived from an EMBL/GenBank/DDBJ whole genome shotgun (WGS) entry which is preliminary data.</text>
</comment>
<keyword evidence="3 6" id="KW-1133">Transmembrane helix</keyword>
<dbReference type="Proteomes" id="UP001283341">
    <property type="component" value="Unassembled WGS sequence"/>
</dbReference>
<evidence type="ECO:0000313" key="8">
    <source>
        <dbReference type="EMBL" id="KAK3326764.1"/>
    </source>
</evidence>
<accession>A0AAE0MD85</accession>
<feature type="signal peptide" evidence="7">
    <location>
        <begin position="1"/>
        <end position="19"/>
    </location>
</feature>
<proteinExistence type="predicted"/>
<feature type="compositionally biased region" description="Polar residues" evidence="5">
    <location>
        <begin position="282"/>
        <end position="298"/>
    </location>
</feature>
<dbReference type="GO" id="GO:0071944">
    <property type="term" value="C:cell periphery"/>
    <property type="evidence" value="ECO:0007669"/>
    <property type="project" value="UniProtKB-ARBA"/>
</dbReference>
<evidence type="ECO:0000256" key="3">
    <source>
        <dbReference type="ARBA" id="ARBA00022989"/>
    </source>
</evidence>
<dbReference type="GO" id="GO:0016020">
    <property type="term" value="C:membrane"/>
    <property type="evidence" value="ECO:0007669"/>
    <property type="project" value="UniProtKB-SubCell"/>
</dbReference>
<dbReference type="PANTHER" id="PTHR15549:SF26">
    <property type="entry name" value="AXIAL BUDDING PATTERN PROTEIN 2-RELATED"/>
    <property type="match status" value="1"/>
</dbReference>
<feature type="region of interest" description="Disordered" evidence="5">
    <location>
        <begin position="282"/>
        <end position="421"/>
    </location>
</feature>
<keyword evidence="4 6" id="KW-0472">Membrane</keyword>
<feature type="region of interest" description="Disordered" evidence="5">
    <location>
        <begin position="194"/>
        <end position="245"/>
    </location>
</feature>
<feature type="transmembrane region" description="Helical" evidence="6">
    <location>
        <begin position="248"/>
        <end position="274"/>
    </location>
</feature>
<reference evidence="8" key="2">
    <citation type="submission" date="2023-06" db="EMBL/GenBank/DDBJ databases">
        <authorList>
            <consortium name="Lawrence Berkeley National Laboratory"/>
            <person name="Haridas S."/>
            <person name="Hensen N."/>
            <person name="Bonometti L."/>
            <person name="Westerberg I."/>
            <person name="Brannstrom I.O."/>
            <person name="Guillou S."/>
            <person name="Cros-Aarteil S."/>
            <person name="Calhoun S."/>
            <person name="Kuo A."/>
            <person name="Mondo S."/>
            <person name="Pangilinan J."/>
            <person name="Riley R."/>
            <person name="Labutti K."/>
            <person name="Andreopoulos B."/>
            <person name="Lipzen A."/>
            <person name="Chen C."/>
            <person name="Yanf M."/>
            <person name="Daum C."/>
            <person name="Ng V."/>
            <person name="Clum A."/>
            <person name="Steindorff A."/>
            <person name="Ohm R."/>
            <person name="Martin F."/>
            <person name="Silar P."/>
            <person name="Natvig D."/>
            <person name="Lalanne C."/>
            <person name="Gautier V."/>
            <person name="Ament-Velasquez S.L."/>
            <person name="Kruys A."/>
            <person name="Hutchinson M.I."/>
            <person name="Powell A.J."/>
            <person name="Barry K."/>
            <person name="Miller A.N."/>
            <person name="Grigoriev I.V."/>
            <person name="Debuchy R."/>
            <person name="Gladieux P."/>
            <person name="Thoren M.H."/>
            <person name="Johannesson H."/>
        </authorList>
    </citation>
    <scope>NUCLEOTIDE SEQUENCE</scope>
    <source>
        <strain evidence="8">CBS 118394</strain>
    </source>
</reference>
<evidence type="ECO:0000256" key="1">
    <source>
        <dbReference type="ARBA" id="ARBA00004167"/>
    </source>
</evidence>
<keyword evidence="2 6" id="KW-0812">Transmembrane</keyword>
<evidence type="ECO:0000313" key="9">
    <source>
        <dbReference type="Proteomes" id="UP001283341"/>
    </source>
</evidence>
<dbReference type="EMBL" id="JAUEDM010000002">
    <property type="protein sequence ID" value="KAK3326764.1"/>
    <property type="molecule type" value="Genomic_DNA"/>
</dbReference>
<evidence type="ECO:0000256" key="6">
    <source>
        <dbReference type="SAM" id="Phobius"/>
    </source>
</evidence>
<dbReference type="InterPro" id="IPR051694">
    <property type="entry name" value="Immunoregulatory_rcpt-like"/>
</dbReference>
<dbReference type="PANTHER" id="PTHR15549">
    <property type="entry name" value="PAIRED IMMUNOGLOBULIN-LIKE TYPE 2 RECEPTOR"/>
    <property type="match status" value="1"/>
</dbReference>
<evidence type="ECO:0000256" key="5">
    <source>
        <dbReference type="SAM" id="MobiDB-lite"/>
    </source>
</evidence>
<evidence type="ECO:0000256" key="2">
    <source>
        <dbReference type="ARBA" id="ARBA00022692"/>
    </source>
</evidence>
<feature type="region of interest" description="Disordered" evidence="5">
    <location>
        <begin position="27"/>
        <end position="53"/>
    </location>
</feature>